<dbReference type="RefSeq" id="WP_031054701.1">
    <property type="nucleotide sequence ID" value="NZ_JBHSPX010000009.1"/>
</dbReference>
<gene>
    <name evidence="2" type="ORF">ACFP4F_31565</name>
</gene>
<reference evidence="3" key="1">
    <citation type="journal article" date="2019" name="Int. J. Syst. Evol. Microbiol.">
        <title>The Global Catalogue of Microorganisms (GCM) 10K type strain sequencing project: providing services to taxonomists for standard genome sequencing and annotation.</title>
        <authorList>
            <consortium name="The Broad Institute Genomics Platform"/>
            <consortium name="The Broad Institute Genome Sequencing Center for Infectious Disease"/>
            <person name="Wu L."/>
            <person name="Ma J."/>
        </authorList>
    </citation>
    <scope>NUCLEOTIDE SEQUENCE [LARGE SCALE GENOMIC DNA]</scope>
    <source>
        <strain evidence="3">CGMCC 1.15180</strain>
    </source>
</reference>
<dbReference type="EMBL" id="JBHSPX010000009">
    <property type="protein sequence ID" value="MFC6067058.1"/>
    <property type="molecule type" value="Genomic_DNA"/>
</dbReference>
<protein>
    <submittedName>
        <fullName evidence="2">Helix-turn-helix domain-containing protein</fullName>
    </submittedName>
</protein>
<keyword evidence="3" id="KW-1185">Reference proteome</keyword>
<evidence type="ECO:0000313" key="3">
    <source>
        <dbReference type="Proteomes" id="UP001596139"/>
    </source>
</evidence>
<dbReference type="InterPro" id="IPR041657">
    <property type="entry name" value="HTH_17"/>
</dbReference>
<organism evidence="2 3">
    <name type="scientific">Streptomyces ochraceiscleroticus</name>
    <dbReference type="NCBI Taxonomy" id="47761"/>
    <lineage>
        <taxon>Bacteria</taxon>
        <taxon>Bacillati</taxon>
        <taxon>Actinomycetota</taxon>
        <taxon>Actinomycetes</taxon>
        <taxon>Kitasatosporales</taxon>
        <taxon>Streptomycetaceae</taxon>
        <taxon>Streptomyces</taxon>
    </lineage>
</organism>
<evidence type="ECO:0000259" key="1">
    <source>
        <dbReference type="Pfam" id="PF12728"/>
    </source>
</evidence>
<proteinExistence type="predicted"/>
<dbReference type="Proteomes" id="UP001596139">
    <property type="component" value="Unassembled WGS sequence"/>
</dbReference>
<sequence>MNEPLWDVPALAAFLGKPTSWVYDNHTKEKIPSFRIGQHLRFAPAEVRHWMTSNCRESA</sequence>
<feature type="domain" description="Helix-turn-helix" evidence="1">
    <location>
        <begin position="8"/>
        <end position="54"/>
    </location>
</feature>
<dbReference type="Pfam" id="PF12728">
    <property type="entry name" value="HTH_17"/>
    <property type="match status" value="1"/>
</dbReference>
<accession>A0ABW1MUV4</accession>
<evidence type="ECO:0000313" key="2">
    <source>
        <dbReference type="EMBL" id="MFC6067058.1"/>
    </source>
</evidence>
<comment type="caution">
    <text evidence="2">The sequence shown here is derived from an EMBL/GenBank/DDBJ whole genome shotgun (WGS) entry which is preliminary data.</text>
</comment>
<name>A0ABW1MUV4_9ACTN</name>